<dbReference type="EMBL" id="ML992501">
    <property type="protein sequence ID" value="KAF2227371.1"/>
    <property type="molecule type" value="Genomic_DNA"/>
</dbReference>
<dbReference type="Proteomes" id="UP000799538">
    <property type="component" value="Unassembled WGS sequence"/>
</dbReference>
<keyword evidence="2" id="KW-1185">Reference proteome</keyword>
<dbReference type="OrthoDB" id="425354at2759"/>
<dbReference type="InterPro" id="IPR053037">
    <property type="entry name" value="Pericyclase_pydY-like"/>
</dbReference>
<evidence type="ECO:0000313" key="2">
    <source>
        <dbReference type="Proteomes" id="UP000799538"/>
    </source>
</evidence>
<sequence length="182" mass="20438">MAVPAGTSVRQLGTLPGSFEFNKKLSDSDDKMLDLQGIGWIMRQAIKHSGVTLNIHSKTDDKGVFHLDIEQIASGGYKNWEYRPMDWEVQQKEDGAYGQIKLKSRFVDASEIGNGFLKNGFSGEVINTYSESVGLKGDQWQADQVWGIETVDGGPHYTRHIHFTRGNEVLDIRKVYDFKPTA</sequence>
<proteinExistence type="predicted"/>
<name>A0A6A6GNU0_9PEZI</name>
<evidence type="ECO:0000313" key="1">
    <source>
        <dbReference type="EMBL" id="KAF2227371.1"/>
    </source>
</evidence>
<organism evidence="1 2">
    <name type="scientific">Elsinoe ampelina</name>
    <dbReference type="NCBI Taxonomy" id="302913"/>
    <lineage>
        <taxon>Eukaryota</taxon>
        <taxon>Fungi</taxon>
        <taxon>Dikarya</taxon>
        <taxon>Ascomycota</taxon>
        <taxon>Pezizomycotina</taxon>
        <taxon>Dothideomycetes</taxon>
        <taxon>Dothideomycetidae</taxon>
        <taxon>Myriangiales</taxon>
        <taxon>Elsinoaceae</taxon>
        <taxon>Elsinoe</taxon>
    </lineage>
</organism>
<dbReference type="PANTHER" id="PTHR38115:SF1">
    <property type="entry name" value="LIPOCALIN-LIKE DOMAIN-CONTAINING PROTEIN"/>
    <property type="match status" value="1"/>
</dbReference>
<dbReference type="PANTHER" id="PTHR38115">
    <property type="entry name" value="LIPOCALIN-LIKE DOMAIN-CONTAINING PROTEIN"/>
    <property type="match status" value="1"/>
</dbReference>
<gene>
    <name evidence="1" type="ORF">BDZ85DRAFT_292523</name>
</gene>
<protein>
    <recommendedName>
        <fullName evidence="3">LCCL domain-containing protein</fullName>
    </recommendedName>
</protein>
<accession>A0A6A6GNU0</accession>
<evidence type="ECO:0008006" key="3">
    <source>
        <dbReference type="Google" id="ProtNLM"/>
    </source>
</evidence>
<reference evidence="2" key="1">
    <citation type="journal article" date="2020" name="Stud. Mycol.">
        <title>101 Dothideomycetes genomes: A test case for predicting lifestyles and emergence of pathogens.</title>
        <authorList>
            <person name="Haridas S."/>
            <person name="Albert R."/>
            <person name="Binder M."/>
            <person name="Bloem J."/>
            <person name="LaButti K."/>
            <person name="Salamov A."/>
            <person name="Andreopoulos B."/>
            <person name="Baker S."/>
            <person name="Barry K."/>
            <person name="Bills G."/>
            <person name="Bluhm B."/>
            <person name="Cannon C."/>
            <person name="Castanera R."/>
            <person name="Culley D."/>
            <person name="Daum C."/>
            <person name="Ezra D."/>
            <person name="Gonzalez J."/>
            <person name="Henrissat B."/>
            <person name="Kuo A."/>
            <person name="Liang C."/>
            <person name="Lipzen A."/>
            <person name="Lutzoni F."/>
            <person name="Magnuson J."/>
            <person name="Mondo S."/>
            <person name="Nolan M."/>
            <person name="Ohm R."/>
            <person name="Pangilinan J."/>
            <person name="Park H.-J."/>
            <person name="Ramirez L."/>
            <person name="Alfaro M."/>
            <person name="Sun H."/>
            <person name="Tritt A."/>
            <person name="Yoshinaga Y."/>
            <person name="Zwiers L.-H."/>
            <person name="Turgeon B."/>
            <person name="Goodwin S."/>
            <person name="Spatafora J."/>
            <person name="Crous P."/>
            <person name="Grigoriev I."/>
        </authorList>
    </citation>
    <scope>NUCLEOTIDE SEQUENCE [LARGE SCALE GENOMIC DNA]</scope>
    <source>
        <strain evidence="2">CECT 20119</strain>
    </source>
</reference>
<dbReference type="AlphaFoldDB" id="A0A6A6GNU0"/>